<protein>
    <submittedName>
        <fullName evidence="1">GRAS49</fullName>
    </submittedName>
</protein>
<organism evidence="1">
    <name type="scientific">Arundo donax</name>
    <name type="common">Giant reed</name>
    <name type="synonym">Donax arundinaceus</name>
    <dbReference type="NCBI Taxonomy" id="35708"/>
    <lineage>
        <taxon>Eukaryota</taxon>
        <taxon>Viridiplantae</taxon>
        <taxon>Streptophyta</taxon>
        <taxon>Embryophyta</taxon>
        <taxon>Tracheophyta</taxon>
        <taxon>Spermatophyta</taxon>
        <taxon>Magnoliopsida</taxon>
        <taxon>Liliopsida</taxon>
        <taxon>Poales</taxon>
        <taxon>Poaceae</taxon>
        <taxon>PACMAD clade</taxon>
        <taxon>Arundinoideae</taxon>
        <taxon>Arundineae</taxon>
        <taxon>Arundo</taxon>
    </lineage>
</organism>
<sequence length="70" mass="8009">MKHIFTALAPRAPKMQQCLHYAIRASIAMLMRRRVSCCPSQNEAHRGPSRICIYHSTMSIEILSHQSHCC</sequence>
<accession>A0A0A9CB92</accession>
<dbReference type="EMBL" id="GBRH01226177">
    <property type="protein sequence ID" value="JAD71718.1"/>
    <property type="molecule type" value="Transcribed_RNA"/>
</dbReference>
<dbReference type="AlphaFoldDB" id="A0A0A9CB92"/>
<evidence type="ECO:0000313" key="1">
    <source>
        <dbReference type="EMBL" id="JAD71718.1"/>
    </source>
</evidence>
<proteinExistence type="predicted"/>
<reference evidence="1" key="2">
    <citation type="journal article" date="2015" name="Data Brief">
        <title>Shoot transcriptome of the giant reed, Arundo donax.</title>
        <authorList>
            <person name="Barrero R.A."/>
            <person name="Guerrero F.D."/>
            <person name="Moolhuijzen P."/>
            <person name="Goolsby J.A."/>
            <person name="Tidwell J."/>
            <person name="Bellgard S.E."/>
            <person name="Bellgard M.I."/>
        </authorList>
    </citation>
    <scope>NUCLEOTIDE SEQUENCE</scope>
    <source>
        <tissue evidence="1">Shoot tissue taken approximately 20 cm above the soil surface</tissue>
    </source>
</reference>
<name>A0A0A9CB92_ARUDO</name>
<reference evidence="1" key="1">
    <citation type="submission" date="2014-09" db="EMBL/GenBank/DDBJ databases">
        <authorList>
            <person name="Magalhaes I.L.F."/>
            <person name="Oliveira U."/>
            <person name="Santos F.R."/>
            <person name="Vidigal T.H.D.A."/>
            <person name="Brescovit A.D."/>
            <person name="Santos A.J."/>
        </authorList>
    </citation>
    <scope>NUCLEOTIDE SEQUENCE</scope>
    <source>
        <tissue evidence="1">Shoot tissue taken approximately 20 cm above the soil surface</tissue>
    </source>
</reference>